<dbReference type="Gene3D" id="3.40.50.1000">
    <property type="entry name" value="HAD superfamily/HAD-like"/>
    <property type="match status" value="1"/>
</dbReference>
<dbReference type="GO" id="GO:0005829">
    <property type="term" value="C:cytosol"/>
    <property type="evidence" value="ECO:0007669"/>
    <property type="project" value="TreeGrafter"/>
</dbReference>
<dbReference type="Proteomes" id="UP000294650">
    <property type="component" value="Unassembled WGS sequence"/>
</dbReference>
<name>A0A4R3N005_9BACI</name>
<accession>A0A4R3N005</accession>
<protein>
    <recommendedName>
        <fullName evidence="3">Cof subfamily protein (Haloacid dehalogenase superfamily)/HAD superfamily hydrolase (TIGR01484 family)</fullName>
    </recommendedName>
</protein>
<evidence type="ECO:0000313" key="1">
    <source>
        <dbReference type="EMBL" id="TCT20353.1"/>
    </source>
</evidence>
<dbReference type="GO" id="GO:0016791">
    <property type="term" value="F:phosphatase activity"/>
    <property type="evidence" value="ECO:0007669"/>
    <property type="project" value="UniProtKB-ARBA"/>
</dbReference>
<reference evidence="1 2" key="1">
    <citation type="submission" date="2019-03" db="EMBL/GenBank/DDBJ databases">
        <title>Genomic Encyclopedia of Type Strains, Phase IV (KMG-IV): sequencing the most valuable type-strain genomes for metagenomic binning, comparative biology and taxonomic classification.</title>
        <authorList>
            <person name="Goeker M."/>
        </authorList>
    </citation>
    <scope>NUCLEOTIDE SEQUENCE [LARGE SCALE GENOMIC DNA]</scope>
    <source>
        <strain evidence="1 2">DSM 25894</strain>
    </source>
</reference>
<sequence length="252" mass="27490">MIKCIAIDMDGTLLQPNLTISKQDLKAIVEANNKGVDVIINSGRSYASIHFFLEVYQLSISAVSLNGANIHNEKNTLIYNRPLNERELSLSLQAFSRAHFKIINLLGGALRLVNGPVLPENLTDEYIASFVQAYKDNIYKISALGRDHALSQVSAELNEFELAPMDQSIELTAPGVNKGTGLIKYCEEKGIHPDETMAIGDNGNDVSMFHQAGLAVAMGHADQGIKHEADAVTKTNTDHGVACAINKYVLQR</sequence>
<proteinExistence type="predicted"/>
<dbReference type="PANTHER" id="PTHR10000:SF55">
    <property type="entry name" value="5-AMINO-6-(5-PHOSPHO-D-RIBITYLAMINO)URACIL PHOSPHATASE YCSE"/>
    <property type="match status" value="1"/>
</dbReference>
<dbReference type="PANTHER" id="PTHR10000">
    <property type="entry name" value="PHOSPHOSERINE PHOSPHATASE"/>
    <property type="match status" value="1"/>
</dbReference>
<organism evidence="1 2">
    <name type="scientific">Melghiribacillus thermohalophilus</name>
    <dbReference type="NCBI Taxonomy" id="1324956"/>
    <lineage>
        <taxon>Bacteria</taxon>
        <taxon>Bacillati</taxon>
        <taxon>Bacillota</taxon>
        <taxon>Bacilli</taxon>
        <taxon>Bacillales</taxon>
        <taxon>Bacillaceae</taxon>
        <taxon>Melghiribacillus</taxon>
    </lineage>
</organism>
<dbReference type="AlphaFoldDB" id="A0A4R3N005"/>
<comment type="caution">
    <text evidence="1">The sequence shown here is derived from an EMBL/GenBank/DDBJ whole genome shotgun (WGS) entry which is preliminary data.</text>
</comment>
<gene>
    <name evidence="1" type="ORF">EDD68_11436</name>
</gene>
<dbReference type="InterPro" id="IPR036412">
    <property type="entry name" value="HAD-like_sf"/>
</dbReference>
<dbReference type="NCBIfam" id="TIGR01484">
    <property type="entry name" value="HAD-SF-IIB"/>
    <property type="match status" value="1"/>
</dbReference>
<dbReference type="NCBIfam" id="TIGR00099">
    <property type="entry name" value="Cof-subfamily"/>
    <property type="match status" value="1"/>
</dbReference>
<dbReference type="Pfam" id="PF08282">
    <property type="entry name" value="Hydrolase_3"/>
    <property type="match status" value="1"/>
</dbReference>
<dbReference type="Gene3D" id="3.30.1240.10">
    <property type="match status" value="1"/>
</dbReference>
<dbReference type="InterPro" id="IPR000150">
    <property type="entry name" value="Cof"/>
</dbReference>
<dbReference type="SFLD" id="SFLDG01140">
    <property type="entry name" value="C2.B:_Phosphomannomutase_and_P"/>
    <property type="match status" value="1"/>
</dbReference>
<keyword evidence="2" id="KW-1185">Reference proteome</keyword>
<dbReference type="GO" id="GO:0000287">
    <property type="term" value="F:magnesium ion binding"/>
    <property type="evidence" value="ECO:0007669"/>
    <property type="project" value="TreeGrafter"/>
</dbReference>
<dbReference type="SFLD" id="SFLDS00003">
    <property type="entry name" value="Haloacid_Dehalogenase"/>
    <property type="match status" value="1"/>
</dbReference>
<dbReference type="InterPro" id="IPR006379">
    <property type="entry name" value="HAD-SF_hydro_IIB"/>
</dbReference>
<evidence type="ECO:0000313" key="2">
    <source>
        <dbReference type="Proteomes" id="UP000294650"/>
    </source>
</evidence>
<dbReference type="InterPro" id="IPR023214">
    <property type="entry name" value="HAD_sf"/>
</dbReference>
<dbReference type="SUPFAM" id="SSF56784">
    <property type="entry name" value="HAD-like"/>
    <property type="match status" value="1"/>
</dbReference>
<evidence type="ECO:0008006" key="3">
    <source>
        <dbReference type="Google" id="ProtNLM"/>
    </source>
</evidence>
<dbReference type="EMBL" id="SMAN01000014">
    <property type="protein sequence ID" value="TCT20353.1"/>
    <property type="molecule type" value="Genomic_DNA"/>
</dbReference>